<evidence type="ECO:0000313" key="2">
    <source>
        <dbReference type="EMBL" id="KAK7854780.1"/>
    </source>
</evidence>
<dbReference type="AlphaFoldDB" id="A0AAW0LTK9"/>
<dbReference type="Proteomes" id="UP000237347">
    <property type="component" value="Unassembled WGS sequence"/>
</dbReference>
<comment type="caution">
    <text evidence="2">The sequence shown here is derived from an EMBL/GenBank/DDBJ whole genome shotgun (WGS) entry which is preliminary data.</text>
</comment>
<evidence type="ECO:0000313" key="3">
    <source>
        <dbReference type="Proteomes" id="UP000237347"/>
    </source>
</evidence>
<keyword evidence="1" id="KW-0175">Coiled coil</keyword>
<accession>A0AAW0LTK9</accession>
<reference evidence="2 3" key="1">
    <citation type="journal article" date="2018" name="Sci. Data">
        <title>The draft genome sequence of cork oak.</title>
        <authorList>
            <person name="Ramos A.M."/>
            <person name="Usie A."/>
            <person name="Barbosa P."/>
            <person name="Barros P.M."/>
            <person name="Capote T."/>
            <person name="Chaves I."/>
            <person name="Simoes F."/>
            <person name="Abreu I."/>
            <person name="Carrasquinho I."/>
            <person name="Faro C."/>
            <person name="Guimaraes J.B."/>
            <person name="Mendonca D."/>
            <person name="Nobrega F."/>
            <person name="Rodrigues L."/>
            <person name="Saibo N.J.M."/>
            <person name="Varela M.C."/>
            <person name="Egas C."/>
            <person name="Matos J."/>
            <person name="Miguel C.M."/>
            <person name="Oliveira M.M."/>
            <person name="Ricardo C.P."/>
            <person name="Goncalves S."/>
        </authorList>
    </citation>
    <scope>NUCLEOTIDE SEQUENCE [LARGE SCALE GENOMIC DNA]</scope>
    <source>
        <strain evidence="3">cv. HL8</strain>
    </source>
</reference>
<name>A0AAW0LTK9_QUESU</name>
<gene>
    <name evidence="2" type="primary">BPS1_3</name>
    <name evidence="2" type="ORF">CFP56_030613</name>
</gene>
<sequence>MVLLIEKISKLYSKLENHHHHHPHPKSEALSASLQAFQSDVSNTLNQLSLNSKPGSEILSLPWILQCFGLLPSIHRAFAKLVMDIDYPISKWEAASVEEYLNYSLSLMELFNSMSSSLAYLGHARLSLAHALSLVENSPSLAIERLKAIQPRKKISKLYSKLENHHHHHHHHPHHKSEALSASLQAFQSDVSNTLNQLSLNSKPGSEILSLPWILQCFGLLPSIHRAFAKLVMDIDYPISKWEAASVEEYLNYSLSLMELFNSMSSSLAYLGHARLSLAHALSLVENSPSLAIERLKAIQPRSFNKDFKEGKVKEDGKERTCSGEEKNIHQALTVMKSIGFWVCGIVLSGLCSDGKPYLEMRKLVCGLLNSSFDGFDSSIYEVVMEQKGVLKEVKELNDTVACLNAALVEGENSEATKDLEGKLEAANDLERKLEVFEKLLESLQKEVDHLFSEVLAGRSKLLDCLRPQKE</sequence>
<dbReference type="PANTHER" id="PTHR31509">
    <property type="entry name" value="BPS1-LIKE PROTEIN"/>
    <property type="match status" value="1"/>
</dbReference>
<organism evidence="2 3">
    <name type="scientific">Quercus suber</name>
    <name type="common">Cork oak</name>
    <dbReference type="NCBI Taxonomy" id="58331"/>
    <lineage>
        <taxon>Eukaryota</taxon>
        <taxon>Viridiplantae</taxon>
        <taxon>Streptophyta</taxon>
        <taxon>Embryophyta</taxon>
        <taxon>Tracheophyta</taxon>
        <taxon>Spermatophyta</taxon>
        <taxon>Magnoliopsida</taxon>
        <taxon>eudicotyledons</taxon>
        <taxon>Gunneridae</taxon>
        <taxon>Pentapetalae</taxon>
        <taxon>rosids</taxon>
        <taxon>fabids</taxon>
        <taxon>Fagales</taxon>
        <taxon>Fagaceae</taxon>
        <taxon>Quercus</taxon>
    </lineage>
</organism>
<proteinExistence type="predicted"/>
<keyword evidence="3" id="KW-1185">Reference proteome</keyword>
<dbReference type="EMBL" id="PKMF04000051">
    <property type="protein sequence ID" value="KAK7854780.1"/>
    <property type="molecule type" value="Genomic_DNA"/>
</dbReference>
<evidence type="ECO:0000256" key="1">
    <source>
        <dbReference type="SAM" id="Coils"/>
    </source>
</evidence>
<protein>
    <submittedName>
        <fullName evidence="2">Protein bps1</fullName>
    </submittedName>
</protein>
<feature type="coiled-coil region" evidence="1">
    <location>
        <begin position="413"/>
        <end position="454"/>
    </location>
</feature>